<dbReference type="AlphaFoldDB" id="A0A414AFW9"/>
<organism evidence="1 2">
    <name type="scientific">Enterocloster bolteae</name>
    <dbReference type="NCBI Taxonomy" id="208479"/>
    <lineage>
        <taxon>Bacteria</taxon>
        <taxon>Bacillati</taxon>
        <taxon>Bacillota</taxon>
        <taxon>Clostridia</taxon>
        <taxon>Lachnospirales</taxon>
        <taxon>Lachnospiraceae</taxon>
        <taxon>Enterocloster</taxon>
    </lineage>
</organism>
<reference evidence="1 2" key="1">
    <citation type="submission" date="2018-08" db="EMBL/GenBank/DDBJ databases">
        <title>A genome reference for cultivated species of the human gut microbiota.</title>
        <authorList>
            <person name="Zou Y."/>
            <person name="Xue W."/>
            <person name="Luo G."/>
        </authorList>
    </citation>
    <scope>NUCLEOTIDE SEQUENCE [LARGE SCALE GENOMIC DNA]</scope>
    <source>
        <strain evidence="1 2">AM35-14</strain>
    </source>
</reference>
<comment type="caution">
    <text evidence="1">The sequence shown here is derived from an EMBL/GenBank/DDBJ whole genome shotgun (WGS) entry which is preliminary data.</text>
</comment>
<dbReference type="Proteomes" id="UP000283975">
    <property type="component" value="Unassembled WGS sequence"/>
</dbReference>
<proteinExistence type="predicted"/>
<evidence type="ECO:0000313" key="1">
    <source>
        <dbReference type="EMBL" id="RHC46663.1"/>
    </source>
</evidence>
<protein>
    <recommendedName>
        <fullName evidence="3">Terminase large subunit</fullName>
    </recommendedName>
</protein>
<sequence>MDFQEHREIIKKLKRQLTEPLSLDILQLLLSELQYTMKDNPELPVDERDFIMAYSGFIKKQATSLFAKTMDSQWDDLYWRTMLFEAPYLLDSYCLYIEKDRKPRERFYQPRRKTLIKVVNKLQMLEDDRLDELFVHMPARVGKTQIITLGTSWHCCRDTELSNLYCSYKEDAGGAFLDGVKEIWTDPVYCHQDIFPMAKIVDTDAKANTVDLERKKKYKSLSGKGLTSGLNGLYDATGWLIADDILEGIQDVLSPDILRRKQTIFDNNLMKRKKEKCKVIYNGTIWSLHDIYMNRMAFLENNPEAKDIRWDVLKIPALDPETDESNFDYDYNVGFSTKYYRVERAKFEENDDMASWFSQCQQEPIERDGAVFNPEHMNFYNGVLPNMEPLKVVAACDVALGGTDYLAMPIAYVYDDGSVYVHEVVYDNSEKTITQPKVIDALIRNHVTNAFFEANAGGEGYKDEIEKMLEEKGVKINLVSKFAQQMLIGTGGSATKTHQRKEQRIWDNAQAIRNFYFLDSGYQKIEYRKFMNNVYSFTINGKNKNDDAPDSLASLAVFIAKGSGTVAKVSVMPRPF</sequence>
<dbReference type="EMBL" id="QSHZ01000060">
    <property type="protein sequence ID" value="RHC46663.1"/>
    <property type="molecule type" value="Genomic_DNA"/>
</dbReference>
<dbReference type="RefSeq" id="WP_119205972.1">
    <property type="nucleotide sequence ID" value="NZ_JAWZFZ010000077.1"/>
</dbReference>
<evidence type="ECO:0008006" key="3">
    <source>
        <dbReference type="Google" id="ProtNLM"/>
    </source>
</evidence>
<evidence type="ECO:0000313" key="2">
    <source>
        <dbReference type="Proteomes" id="UP000283975"/>
    </source>
</evidence>
<gene>
    <name evidence="1" type="ORF">DW839_30700</name>
</gene>
<name>A0A414AFW9_9FIRM</name>
<accession>A0A414AFW9</accession>